<proteinExistence type="predicted"/>
<keyword evidence="3 5" id="KW-0597">Phosphoprotein</keyword>
<keyword evidence="6" id="KW-0175">Coiled coil</keyword>
<evidence type="ECO:0000256" key="1">
    <source>
        <dbReference type="ARBA" id="ARBA00000085"/>
    </source>
</evidence>
<dbReference type="Pfam" id="PF13424">
    <property type="entry name" value="TPR_12"/>
    <property type="match status" value="1"/>
</dbReference>
<evidence type="ECO:0000256" key="5">
    <source>
        <dbReference type="PROSITE-ProRule" id="PRU00169"/>
    </source>
</evidence>
<dbReference type="CDD" id="cd16922">
    <property type="entry name" value="HATPase_EvgS-ArcB-TorS-like"/>
    <property type="match status" value="1"/>
</dbReference>
<dbReference type="Gene3D" id="1.10.287.130">
    <property type="match status" value="1"/>
</dbReference>
<feature type="transmembrane region" description="Helical" evidence="7">
    <location>
        <begin position="326"/>
        <end position="345"/>
    </location>
</feature>
<dbReference type="RefSeq" id="WP_183486433.1">
    <property type="nucleotide sequence ID" value="NZ_JBHUOV010000001.1"/>
</dbReference>
<comment type="caution">
    <text evidence="10">The sequence shown here is derived from an EMBL/GenBank/DDBJ whole genome shotgun (WGS) entry which is preliminary data.</text>
</comment>
<keyword evidence="7" id="KW-1133">Transmembrane helix</keyword>
<dbReference type="PANTHER" id="PTHR45339">
    <property type="entry name" value="HYBRID SIGNAL TRANSDUCTION HISTIDINE KINASE J"/>
    <property type="match status" value="1"/>
</dbReference>
<dbReference type="InterPro" id="IPR004358">
    <property type="entry name" value="Sig_transdc_His_kin-like_C"/>
</dbReference>
<sequence>MKNYLLIFFILLALSPIFSQNERAIISRIDSLNTTAIELYDNSQIALSIDHFKHAIKLSDSIEDNYGKAIANSTLGSIYFKMTENEDAEKSYLKALDAAQNINENYLIANAYLKIGNIYANGYLMKNEALTYYKKALAAAKNINSLAKENRKDKKQILSNIFLSISSIYLDYKQPEDAITYILRAQQEQDSIGISPYEKSQLAFVFGRYYAQKGALYNSILNYDNAIIILKRLDENNSQRNLMISKIYKQYAASLASLNNNEKAYEALLNHNKFREKVINEEKVKQSKFAKAKFEIEDYKRDAKEANEEKNVFAKTTENVQRVNTIFIIAVVFLCFSLIALFINYQSKRKLTATLQTRNEQLEIAKNEAEKVSELKSGFISNVSHELRTPLYGVVGLTSLLLKNNDLNTQDSKYLRSLKYSGDYLLNLINDVLQIGKIESKKIELHSNSIHLKQMVINITDSFEYQLEEKSNKLFLEFDNKIPQYLFADNIRLSQILINLLGNSLKFTNKGNVWLKIILLKENKDLAKIRFEVIDDGPGIPESQQKVIFENFSQLNRKHDSDYQGTGLGLSIVKNLVELFGSKIELVSNEGLGSKFSFNITFKIDNEARAIEDKKSFKQRLEESSGRKILIVEDNKINQIVTQNILKKENFKSDIVENGLLALEAVKEQDYDIVLMDLNMPVMDGFQATKAIRAFDKELPIIALTASNIEEVKAQVFSSGFDDIIIKPYDDYEFFQTIIKNIQVRNSISLE</sequence>
<protein>
    <recommendedName>
        <fullName evidence="2">histidine kinase</fullName>
        <ecNumber evidence="2">2.7.13.3</ecNumber>
    </recommendedName>
</protein>
<dbReference type="InterPro" id="IPR005467">
    <property type="entry name" value="His_kinase_dom"/>
</dbReference>
<dbReference type="Gene3D" id="3.30.565.10">
    <property type="entry name" value="Histidine kinase-like ATPase, C-terminal domain"/>
    <property type="match status" value="1"/>
</dbReference>
<dbReference type="SUPFAM" id="SSF55874">
    <property type="entry name" value="ATPase domain of HSP90 chaperone/DNA topoisomerase II/histidine kinase"/>
    <property type="match status" value="1"/>
</dbReference>
<dbReference type="Pfam" id="PF00072">
    <property type="entry name" value="Response_reg"/>
    <property type="match status" value="1"/>
</dbReference>
<dbReference type="SMART" id="SM00388">
    <property type="entry name" value="HisKA"/>
    <property type="match status" value="1"/>
</dbReference>
<dbReference type="InterPro" id="IPR019734">
    <property type="entry name" value="TPR_rpt"/>
</dbReference>
<dbReference type="SUPFAM" id="SSF48452">
    <property type="entry name" value="TPR-like"/>
    <property type="match status" value="1"/>
</dbReference>
<dbReference type="Gene3D" id="3.40.50.2300">
    <property type="match status" value="1"/>
</dbReference>
<feature type="coiled-coil region" evidence="6">
    <location>
        <begin position="348"/>
        <end position="375"/>
    </location>
</feature>
<dbReference type="Pfam" id="PF02518">
    <property type="entry name" value="HATPase_c"/>
    <property type="match status" value="1"/>
</dbReference>
<gene>
    <name evidence="10" type="ORF">ACFS5M_05060</name>
</gene>
<dbReference type="CDD" id="cd00082">
    <property type="entry name" value="HisKA"/>
    <property type="match status" value="1"/>
</dbReference>
<keyword evidence="4" id="KW-0902">Two-component regulatory system</keyword>
<dbReference type="Proteomes" id="UP001597533">
    <property type="component" value="Unassembled WGS sequence"/>
</dbReference>
<dbReference type="InterPro" id="IPR001789">
    <property type="entry name" value="Sig_transdc_resp-reg_receiver"/>
</dbReference>
<dbReference type="SMART" id="SM00448">
    <property type="entry name" value="REC"/>
    <property type="match status" value="1"/>
</dbReference>
<dbReference type="InterPro" id="IPR011006">
    <property type="entry name" value="CheY-like_superfamily"/>
</dbReference>
<dbReference type="EMBL" id="JBHUOV010000001">
    <property type="protein sequence ID" value="MFD2823026.1"/>
    <property type="molecule type" value="Genomic_DNA"/>
</dbReference>
<organism evidence="10 11">
    <name type="scientific">Lacinutrix iliipiscaria</name>
    <dbReference type="NCBI Taxonomy" id="1230532"/>
    <lineage>
        <taxon>Bacteria</taxon>
        <taxon>Pseudomonadati</taxon>
        <taxon>Bacteroidota</taxon>
        <taxon>Flavobacteriia</taxon>
        <taxon>Flavobacteriales</taxon>
        <taxon>Flavobacteriaceae</taxon>
        <taxon>Lacinutrix</taxon>
    </lineage>
</organism>
<keyword evidence="7" id="KW-0812">Transmembrane</keyword>
<comment type="catalytic activity">
    <reaction evidence="1">
        <text>ATP + protein L-histidine = ADP + protein N-phospho-L-histidine.</text>
        <dbReference type="EC" id="2.7.13.3"/>
    </reaction>
</comment>
<dbReference type="SUPFAM" id="SSF52172">
    <property type="entry name" value="CheY-like"/>
    <property type="match status" value="1"/>
</dbReference>
<evidence type="ECO:0000259" key="9">
    <source>
        <dbReference type="PROSITE" id="PS50110"/>
    </source>
</evidence>
<dbReference type="InterPro" id="IPR036890">
    <property type="entry name" value="HATPase_C_sf"/>
</dbReference>
<dbReference type="PRINTS" id="PR00344">
    <property type="entry name" value="BCTRLSENSOR"/>
</dbReference>
<evidence type="ECO:0000259" key="8">
    <source>
        <dbReference type="PROSITE" id="PS50109"/>
    </source>
</evidence>
<dbReference type="CDD" id="cd17546">
    <property type="entry name" value="REC_hyHK_CKI1_RcsC-like"/>
    <property type="match status" value="1"/>
</dbReference>
<name>A0ABW5WMC1_9FLAO</name>
<dbReference type="SMART" id="SM00387">
    <property type="entry name" value="HATPase_c"/>
    <property type="match status" value="1"/>
</dbReference>
<dbReference type="SMART" id="SM00028">
    <property type="entry name" value="TPR"/>
    <property type="match status" value="4"/>
</dbReference>
<dbReference type="Gene3D" id="1.25.40.10">
    <property type="entry name" value="Tetratricopeptide repeat domain"/>
    <property type="match status" value="1"/>
</dbReference>
<reference evidence="11" key="1">
    <citation type="journal article" date="2019" name="Int. J. Syst. Evol. Microbiol.">
        <title>The Global Catalogue of Microorganisms (GCM) 10K type strain sequencing project: providing services to taxonomists for standard genome sequencing and annotation.</title>
        <authorList>
            <consortium name="The Broad Institute Genomics Platform"/>
            <consortium name="The Broad Institute Genome Sequencing Center for Infectious Disease"/>
            <person name="Wu L."/>
            <person name="Ma J."/>
        </authorList>
    </citation>
    <scope>NUCLEOTIDE SEQUENCE [LARGE SCALE GENOMIC DNA]</scope>
    <source>
        <strain evidence="11">KCTC 32141</strain>
    </source>
</reference>
<dbReference type="EC" id="2.7.13.3" evidence="2"/>
<accession>A0ABW5WMC1</accession>
<dbReference type="Pfam" id="PF00512">
    <property type="entry name" value="HisKA"/>
    <property type="match status" value="1"/>
</dbReference>
<keyword evidence="7" id="KW-0472">Membrane</keyword>
<evidence type="ECO:0000313" key="11">
    <source>
        <dbReference type="Proteomes" id="UP001597533"/>
    </source>
</evidence>
<dbReference type="InterPro" id="IPR011990">
    <property type="entry name" value="TPR-like_helical_dom_sf"/>
</dbReference>
<dbReference type="PROSITE" id="PS50110">
    <property type="entry name" value="RESPONSE_REGULATORY"/>
    <property type="match status" value="1"/>
</dbReference>
<dbReference type="InterPro" id="IPR003594">
    <property type="entry name" value="HATPase_dom"/>
</dbReference>
<evidence type="ECO:0000256" key="4">
    <source>
        <dbReference type="ARBA" id="ARBA00023012"/>
    </source>
</evidence>
<feature type="coiled-coil region" evidence="6">
    <location>
        <begin position="289"/>
        <end position="316"/>
    </location>
</feature>
<evidence type="ECO:0000256" key="2">
    <source>
        <dbReference type="ARBA" id="ARBA00012438"/>
    </source>
</evidence>
<dbReference type="SUPFAM" id="SSF47384">
    <property type="entry name" value="Homodimeric domain of signal transducing histidine kinase"/>
    <property type="match status" value="1"/>
</dbReference>
<feature type="domain" description="Histidine kinase" evidence="8">
    <location>
        <begin position="382"/>
        <end position="604"/>
    </location>
</feature>
<evidence type="ECO:0000256" key="6">
    <source>
        <dbReference type="SAM" id="Coils"/>
    </source>
</evidence>
<dbReference type="InterPro" id="IPR036097">
    <property type="entry name" value="HisK_dim/P_sf"/>
</dbReference>
<evidence type="ECO:0000256" key="7">
    <source>
        <dbReference type="SAM" id="Phobius"/>
    </source>
</evidence>
<evidence type="ECO:0000313" key="10">
    <source>
        <dbReference type="EMBL" id="MFD2823026.1"/>
    </source>
</evidence>
<dbReference type="InterPro" id="IPR003661">
    <property type="entry name" value="HisK_dim/P_dom"/>
</dbReference>
<evidence type="ECO:0000256" key="3">
    <source>
        <dbReference type="ARBA" id="ARBA00022553"/>
    </source>
</evidence>
<dbReference type="PANTHER" id="PTHR45339:SF1">
    <property type="entry name" value="HYBRID SIGNAL TRANSDUCTION HISTIDINE KINASE J"/>
    <property type="match status" value="1"/>
</dbReference>
<feature type="modified residue" description="4-aspartylphosphate" evidence="5">
    <location>
        <position position="677"/>
    </location>
</feature>
<feature type="domain" description="Response regulatory" evidence="9">
    <location>
        <begin position="628"/>
        <end position="742"/>
    </location>
</feature>
<dbReference type="PROSITE" id="PS50109">
    <property type="entry name" value="HIS_KIN"/>
    <property type="match status" value="1"/>
</dbReference>
<keyword evidence="11" id="KW-1185">Reference proteome</keyword>